<evidence type="ECO:0000256" key="1">
    <source>
        <dbReference type="PIRSR" id="PIRSR602481-1"/>
    </source>
</evidence>
<keyword evidence="1" id="KW-0479">Metal-binding</keyword>
<dbReference type="KEGG" id="amol:AMOL_0691"/>
<dbReference type="Pfam" id="PF01475">
    <property type="entry name" value="FUR"/>
    <property type="match status" value="1"/>
</dbReference>
<name>A0A2G1DJ38_9BACT</name>
<dbReference type="InterPro" id="IPR036390">
    <property type="entry name" value="WH_DNA-bd_sf"/>
</dbReference>
<evidence type="ECO:0000313" key="3">
    <source>
        <dbReference type="EMBL" id="PHO18515.1"/>
    </source>
</evidence>
<sequence length="122" mass="14317">MNVEKLIDNKNFKLTTARKVILEILIDSEKPLCYDDIKSSLSMDKATFYRNITKFEDENIINSFESNDKKRYYEIQNKPHAHFICCKCSNIECIPENIDFNLPKHKIDNIIIKGICPNCLKK</sequence>
<dbReference type="GO" id="GO:0003700">
    <property type="term" value="F:DNA-binding transcription factor activity"/>
    <property type="evidence" value="ECO:0007669"/>
    <property type="project" value="InterPro"/>
</dbReference>
<dbReference type="Proteomes" id="UP000262712">
    <property type="component" value="Chromosome"/>
</dbReference>
<reference evidence="2 5" key="2">
    <citation type="submission" date="2018-08" db="EMBL/GenBank/DDBJ databases">
        <title>Complete genome of the Arcobacter molluscorum type strain LMG 25693.</title>
        <authorList>
            <person name="Miller W.G."/>
            <person name="Yee E."/>
            <person name="Bono J.L."/>
        </authorList>
    </citation>
    <scope>NUCLEOTIDE SEQUENCE [LARGE SCALE GENOMIC DNA]</scope>
    <source>
        <strain evidence="2 5">CECT 7696</strain>
    </source>
</reference>
<feature type="binding site" evidence="1">
    <location>
        <position position="85"/>
    </location>
    <ligand>
        <name>Zn(2+)</name>
        <dbReference type="ChEBI" id="CHEBI:29105"/>
    </ligand>
</feature>
<dbReference type="Proteomes" id="UP000221222">
    <property type="component" value="Unassembled WGS sequence"/>
</dbReference>
<protein>
    <submittedName>
        <fullName evidence="3">Fur family transcriptional regulator</fullName>
    </submittedName>
    <submittedName>
        <fullName evidence="2">Transcriptional regulator, Fur family</fullName>
    </submittedName>
</protein>
<dbReference type="AlphaFoldDB" id="A0A2G1DJ38"/>
<organism evidence="3 4">
    <name type="scientific">Malaciobacter molluscorum LMG 25693</name>
    <dbReference type="NCBI Taxonomy" id="870501"/>
    <lineage>
        <taxon>Bacteria</taxon>
        <taxon>Pseudomonadati</taxon>
        <taxon>Campylobacterota</taxon>
        <taxon>Epsilonproteobacteria</taxon>
        <taxon>Campylobacterales</taxon>
        <taxon>Arcobacteraceae</taxon>
        <taxon>Malaciobacter</taxon>
    </lineage>
</organism>
<feature type="binding site" evidence="1">
    <location>
        <position position="88"/>
    </location>
    <ligand>
        <name>Zn(2+)</name>
        <dbReference type="ChEBI" id="CHEBI:29105"/>
    </ligand>
</feature>
<evidence type="ECO:0000313" key="2">
    <source>
        <dbReference type="EMBL" id="AXX91689.1"/>
    </source>
</evidence>
<evidence type="ECO:0000313" key="4">
    <source>
        <dbReference type="Proteomes" id="UP000221222"/>
    </source>
</evidence>
<feature type="binding site" evidence="1">
    <location>
        <position position="119"/>
    </location>
    <ligand>
        <name>Zn(2+)</name>
        <dbReference type="ChEBI" id="CHEBI:29105"/>
    </ligand>
</feature>
<dbReference type="EMBL" id="CP032098">
    <property type="protein sequence ID" value="AXX91689.1"/>
    <property type="molecule type" value="Genomic_DNA"/>
</dbReference>
<keyword evidence="4" id="KW-1185">Reference proteome</keyword>
<dbReference type="InterPro" id="IPR002481">
    <property type="entry name" value="FUR"/>
</dbReference>
<dbReference type="InterPro" id="IPR036388">
    <property type="entry name" value="WH-like_DNA-bd_sf"/>
</dbReference>
<accession>A0A2G1DJ38</accession>
<dbReference type="GO" id="GO:1900376">
    <property type="term" value="P:regulation of secondary metabolite biosynthetic process"/>
    <property type="evidence" value="ECO:0007669"/>
    <property type="project" value="TreeGrafter"/>
</dbReference>
<dbReference type="GO" id="GO:0000976">
    <property type="term" value="F:transcription cis-regulatory region binding"/>
    <property type="evidence" value="ECO:0007669"/>
    <property type="project" value="TreeGrafter"/>
</dbReference>
<keyword evidence="1" id="KW-0862">Zinc</keyword>
<dbReference type="PANTHER" id="PTHR33202:SF7">
    <property type="entry name" value="FERRIC UPTAKE REGULATION PROTEIN"/>
    <property type="match status" value="1"/>
</dbReference>
<gene>
    <name evidence="2" type="ORF">AMOL_0691</name>
    <name evidence="3" type="ORF">CPU12_04345</name>
</gene>
<evidence type="ECO:0000313" key="5">
    <source>
        <dbReference type="Proteomes" id="UP000262712"/>
    </source>
</evidence>
<dbReference type="PANTHER" id="PTHR33202">
    <property type="entry name" value="ZINC UPTAKE REGULATION PROTEIN"/>
    <property type="match status" value="1"/>
</dbReference>
<dbReference type="RefSeq" id="WP_099341866.1">
    <property type="nucleotide sequence ID" value="NZ_CP032098.1"/>
</dbReference>
<comment type="cofactor">
    <cofactor evidence="1">
        <name>Zn(2+)</name>
        <dbReference type="ChEBI" id="CHEBI:29105"/>
    </cofactor>
    <text evidence="1">Binds 1 zinc ion per subunit.</text>
</comment>
<dbReference type="EMBL" id="NXFY01000005">
    <property type="protein sequence ID" value="PHO18515.1"/>
    <property type="molecule type" value="Genomic_DNA"/>
</dbReference>
<feature type="binding site" evidence="1">
    <location>
        <position position="116"/>
    </location>
    <ligand>
        <name>Zn(2+)</name>
        <dbReference type="ChEBI" id="CHEBI:29105"/>
    </ligand>
</feature>
<dbReference type="SUPFAM" id="SSF46785">
    <property type="entry name" value="Winged helix' DNA-binding domain"/>
    <property type="match status" value="1"/>
</dbReference>
<reference evidence="3 4" key="1">
    <citation type="submission" date="2017-09" db="EMBL/GenBank/DDBJ databases">
        <title>Arcobacter canalis sp. nov., a new species isolated from a water canal contaminated with urban sewage.</title>
        <authorList>
            <person name="Perez-Cataluna A."/>
            <person name="Salas-Masso N."/>
            <person name="Figueras M.J."/>
        </authorList>
    </citation>
    <scope>NUCLEOTIDE SEQUENCE [LARGE SCALE GENOMIC DNA]</scope>
    <source>
        <strain evidence="3 4">F98-3</strain>
    </source>
</reference>
<dbReference type="GO" id="GO:0045892">
    <property type="term" value="P:negative regulation of DNA-templated transcription"/>
    <property type="evidence" value="ECO:0007669"/>
    <property type="project" value="TreeGrafter"/>
</dbReference>
<dbReference type="GO" id="GO:0008270">
    <property type="term" value="F:zinc ion binding"/>
    <property type="evidence" value="ECO:0007669"/>
    <property type="project" value="TreeGrafter"/>
</dbReference>
<proteinExistence type="predicted"/>
<dbReference type="Gene3D" id="1.10.10.10">
    <property type="entry name" value="Winged helix-like DNA-binding domain superfamily/Winged helix DNA-binding domain"/>
    <property type="match status" value="1"/>
</dbReference>